<dbReference type="AlphaFoldDB" id="A0A4Q5MWN1"/>
<organism evidence="2 3">
    <name type="scientific">Pengzhenrongella frigida</name>
    <dbReference type="NCBI Taxonomy" id="1259133"/>
    <lineage>
        <taxon>Bacteria</taxon>
        <taxon>Bacillati</taxon>
        <taxon>Actinomycetota</taxon>
        <taxon>Actinomycetes</taxon>
        <taxon>Micrococcales</taxon>
        <taxon>Pengzhenrongella</taxon>
    </lineage>
</organism>
<gene>
    <name evidence="2" type="ORF">EUA98_15975</name>
</gene>
<evidence type="ECO:0000313" key="3">
    <source>
        <dbReference type="Proteomes" id="UP000293764"/>
    </source>
</evidence>
<keyword evidence="1" id="KW-0812">Transmembrane</keyword>
<protein>
    <recommendedName>
        <fullName evidence="4">PBP domain-containing protein</fullName>
    </recommendedName>
</protein>
<feature type="transmembrane region" description="Helical" evidence="1">
    <location>
        <begin position="852"/>
        <end position="877"/>
    </location>
</feature>
<dbReference type="OrthoDB" id="5107506at2"/>
<proteinExistence type="predicted"/>
<dbReference type="Proteomes" id="UP000293764">
    <property type="component" value="Unassembled WGS sequence"/>
</dbReference>
<keyword evidence="1" id="KW-1133">Transmembrane helix</keyword>
<evidence type="ECO:0008006" key="4">
    <source>
        <dbReference type="Google" id="ProtNLM"/>
    </source>
</evidence>
<evidence type="ECO:0000313" key="2">
    <source>
        <dbReference type="EMBL" id="RYV49989.1"/>
    </source>
</evidence>
<reference evidence="2 3" key="1">
    <citation type="submission" date="2019-01" db="EMBL/GenBank/DDBJ databases">
        <title>Novel species of Cellulomonas.</title>
        <authorList>
            <person name="Liu Q."/>
            <person name="Xin Y.-H."/>
        </authorList>
    </citation>
    <scope>NUCLEOTIDE SEQUENCE [LARGE SCALE GENOMIC DNA]</scope>
    <source>
        <strain evidence="2 3">HLT2-17</strain>
    </source>
</reference>
<keyword evidence="3" id="KW-1185">Reference proteome</keyword>
<keyword evidence="1" id="KW-0472">Membrane</keyword>
<comment type="caution">
    <text evidence="2">The sequence shown here is derived from an EMBL/GenBank/DDBJ whole genome shotgun (WGS) entry which is preliminary data.</text>
</comment>
<accession>A0A4Q5MWN1</accession>
<evidence type="ECO:0000256" key="1">
    <source>
        <dbReference type="SAM" id="Phobius"/>
    </source>
</evidence>
<sequence>MTRVGVPRLRRGAAGVALLCLTTTILGAGYLGASAAPAVAAGPVVAAAVADPAYEVTKTLTRVMRQPDGTDKEVDSREVTVVADRTTDLQGRQSVAVSWTGARPTASVQGDLSSSSGQQQEYPVIILQCRGVDNQVTPETCWTTDTSKRDTSDSAFYAVWTHDLYASDLDRSVSSPAADAWPTECDSAGDATTARHLVPFLGADGTKYWSCNGGHSSPPEMGVGSALPPNELGAITGLDGTGGMPFEVRTSAENQSLGCSATVPCSIVVIPIMGISCRDADRQCVKEAKGEPGVDYSDQVGTNVAVTGATWWSASNWRNRFVIPLTIAAARNVCDLLDARAPLAFYGSELISQAALQWAPAYCGKSDRFKFQANAMPEATAFRNLRRGIATAALVSYPGEPQEGDLPYAYAPIAVTGFAIAYVVDIPGNAGQLTELRLTPKLLAKLMSGSYPGVPLSDASKKERPDLANNPWSINVDPEFLDLNPGLRSELAYTKNADITWASLLSLANPSDAIRSLTEYIAADPEAMAFLNGEKDPSGMTVNAAYQGLALPRDDWPLLDVWRQPSLNVCDADQPLAWFNRVLAPVSGMNKIAQDVLSATPESLYSHDQDPVSALCKFTRSPRQNYGARHMLGLVSVADARRYGLTTALLRTSGTGTSGTFVGPENVSMAAAIETATQSALGGPYLLDQAVLRTHPDAYPGTMTVNVAAALTGLNAGTAGQVSQFIDVATTEGQLQGTAIGQLPEGYLPITSTGATAALYTSARKVADAIAAQTGLMVEPVVPPVITASPAAPPVAQPAAPPATAVSNPFVAVPPAAASTAVVPLTSAGDPAPVGPSVSVAAASVRTDAPRLGGLGGATLPAIFGVGTLGLIGAPVLRQISTRRPRS</sequence>
<dbReference type="RefSeq" id="WP_130103688.1">
    <property type="nucleotide sequence ID" value="NZ_SDWW01000045.1"/>
</dbReference>
<name>A0A4Q5MWN1_9MICO</name>
<dbReference type="EMBL" id="SDWW01000045">
    <property type="protein sequence ID" value="RYV49989.1"/>
    <property type="molecule type" value="Genomic_DNA"/>
</dbReference>